<organism evidence="2 3">
    <name type="scientific">Luteolibacter yonseiensis</name>
    <dbReference type="NCBI Taxonomy" id="1144680"/>
    <lineage>
        <taxon>Bacteria</taxon>
        <taxon>Pseudomonadati</taxon>
        <taxon>Verrucomicrobiota</taxon>
        <taxon>Verrucomicrobiia</taxon>
        <taxon>Verrucomicrobiales</taxon>
        <taxon>Verrucomicrobiaceae</taxon>
        <taxon>Luteolibacter</taxon>
    </lineage>
</organism>
<dbReference type="AlphaFoldDB" id="A0A934QZS8"/>
<dbReference type="RefSeq" id="WP_200349057.1">
    <property type="nucleotide sequence ID" value="NZ_BAABHZ010000005.1"/>
</dbReference>
<evidence type="ECO:0000313" key="3">
    <source>
        <dbReference type="Proteomes" id="UP000600139"/>
    </source>
</evidence>
<accession>A0A934QZS8</accession>
<reference evidence="2" key="1">
    <citation type="submission" date="2021-01" db="EMBL/GenBank/DDBJ databases">
        <title>Modified the classification status of verrucomicrobia.</title>
        <authorList>
            <person name="Feng X."/>
        </authorList>
    </citation>
    <scope>NUCLEOTIDE SEQUENCE</scope>
    <source>
        <strain evidence="2">JCM 18052</strain>
    </source>
</reference>
<feature type="region of interest" description="Disordered" evidence="1">
    <location>
        <begin position="1"/>
        <end position="20"/>
    </location>
</feature>
<protein>
    <submittedName>
        <fullName evidence="2">Uncharacterized protein</fullName>
    </submittedName>
</protein>
<comment type="caution">
    <text evidence="2">The sequence shown here is derived from an EMBL/GenBank/DDBJ whole genome shotgun (WGS) entry which is preliminary data.</text>
</comment>
<dbReference type="Proteomes" id="UP000600139">
    <property type="component" value="Unassembled WGS sequence"/>
</dbReference>
<evidence type="ECO:0000256" key="1">
    <source>
        <dbReference type="SAM" id="MobiDB-lite"/>
    </source>
</evidence>
<sequence length="80" mass="9174">MPIKDPEKRRLANAERMRRRRAEGAAWIDPEKEAARKRRWYDAGGKEKIVANNRARRQRANEQAVADFSKRITGPAGGES</sequence>
<name>A0A934QZS8_9BACT</name>
<proteinExistence type="predicted"/>
<evidence type="ECO:0000313" key="2">
    <source>
        <dbReference type="EMBL" id="MBK1814094.1"/>
    </source>
</evidence>
<feature type="compositionally biased region" description="Basic and acidic residues" evidence="1">
    <location>
        <begin position="1"/>
        <end position="16"/>
    </location>
</feature>
<gene>
    <name evidence="2" type="ORF">JIN84_00540</name>
</gene>
<dbReference type="EMBL" id="JAENIK010000001">
    <property type="protein sequence ID" value="MBK1814094.1"/>
    <property type="molecule type" value="Genomic_DNA"/>
</dbReference>
<keyword evidence="3" id="KW-1185">Reference proteome</keyword>